<proteinExistence type="predicted"/>
<reference evidence="1" key="1">
    <citation type="submission" date="2022-11" db="EMBL/GenBank/DDBJ databases">
        <title>Genome Sequence of Boeremia exigua.</title>
        <authorList>
            <person name="Buettner E."/>
        </authorList>
    </citation>
    <scope>NUCLEOTIDE SEQUENCE</scope>
    <source>
        <strain evidence="1">CU02</strain>
    </source>
</reference>
<gene>
    <name evidence="1" type="ORF">OPT61_g6282</name>
</gene>
<accession>A0ACC2I770</accession>
<sequence>MPVTRLLLEEGASAAIFTEIPLCETVAGQLAYRGHTDLLQLISAHNKAELNLAGMHSRTPLHTAALGGHETTFLYLASQDVDFSISDAKSDNWSAWPPVEVQLKFWVLF</sequence>
<evidence type="ECO:0000313" key="2">
    <source>
        <dbReference type="Proteomes" id="UP001153331"/>
    </source>
</evidence>
<evidence type="ECO:0000313" key="1">
    <source>
        <dbReference type="EMBL" id="KAJ8111019.1"/>
    </source>
</evidence>
<name>A0ACC2I770_9PLEO</name>
<dbReference type="EMBL" id="JAPHNI010000444">
    <property type="protein sequence ID" value="KAJ8111019.1"/>
    <property type="molecule type" value="Genomic_DNA"/>
</dbReference>
<organism evidence="1 2">
    <name type="scientific">Boeremia exigua</name>
    <dbReference type="NCBI Taxonomy" id="749465"/>
    <lineage>
        <taxon>Eukaryota</taxon>
        <taxon>Fungi</taxon>
        <taxon>Dikarya</taxon>
        <taxon>Ascomycota</taxon>
        <taxon>Pezizomycotina</taxon>
        <taxon>Dothideomycetes</taxon>
        <taxon>Pleosporomycetidae</taxon>
        <taxon>Pleosporales</taxon>
        <taxon>Pleosporineae</taxon>
        <taxon>Didymellaceae</taxon>
        <taxon>Boeremia</taxon>
    </lineage>
</organism>
<dbReference type="Proteomes" id="UP001153331">
    <property type="component" value="Unassembled WGS sequence"/>
</dbReference>
<comment type="caution">
    <text evidence="1">The sequence shown here is derived from an EMBL/GenBank/DDBJ whole genome shotgun (WGS) entry which is preliminary data.</text>
</comment>
<keyword evidence="2" id="KW-1185">Reference proteome</keyword>
<protein>
    <submittedName>
        <fullName evidence="1">Uncharacterized protein</fullName>
    </submittedName>
</protein>